<organism evidence="1 3">
    <name type="scientific">Trichuris suis</name>
    <name type="common">pig whipworm</name>
    <dbReference type="NCBI Taxonomy" id="68888"/>
    <lineage>
        <taxon>Eukaryota</taxon>
        <taxon>Metazoa</taxon>
        <taxon>Ecdysozoa</taxon>
        <taxon>Nematoda</taxon>
        <taxon>Enoplea</taxon>
        <taxon>Dorylaimia</taxon>
        <taxon>Trichinellida</taxon>
        <taxon>Trichuridae</taxon>
        <taxon>Trichuris</taxon>
    </lineage>
</organism>
<protein>
    <submittedName>
        <fullName evidence="1">Uncharacterized protein</fullName>
    </submittedName>
</protein>
<proteinExistence type="predicted"/>
<keyword evidence="3" id="KW-1185">Reference proteome</keyword>
<reference evidence="1 3" key="1">
    <citation type="journal article" date="2014" name="Nat. Genet.">
        <title>Genome and transcriptome of the porcine whipworm Trichuris suis.</title>
        <authorList>
            <person name="Jex A.R."/>
            <person name="Nejsum P."/>
            <person name="Schwarz E.M."/>
            <person name="Hu L."/>
            <person name="Young N.D."/>
            <person name="Hall R.S."/>
            <person name="Korhonen P.K."/>
            <person name="Liao S."/>
            <person name="Thamsborg S."/>
            <person name="Xia J."/>
            <person name="Xu P."/>
            <person name="Wang S."/>
            <person name="Scheerlinck J.P."/>
            <person name="Hofmann A."/>
            <person name="Sternberg P.W."/>
            <person name="Wang J."/>
            <person name="Gasser R.B."/>
        </authorList>
    </citation>
    <scope>NUCLEOTIDE SEQUENCE [LARGE SCALE GENOMIC DNA]</scope>
    <source>
        <strain evidence="2">DCEP-RM93F</strain>
        <strain evidence="1">DCEP-RM93M</strain>
    </source>
</reference>
<dbReference type="Proteomes" id="UP000030764">
    <property type="component" value="Unassembled WGS sequence"/>
</dbReference>
<gene>
    <name evidence="1" type="ORF">M513_09750</name>
    <name evidence="2" type="ORF">M514_09750</name>
</gene>
<dbReference type="EMBL" id="KL363272">
    <property type="protein sequence ID" value="KFD49387.1"/>
    <property type="molecule type" value="Genomic_DNA"/>
</dbReference>
<name>A0A085LWP1_9BILA</name>
<evidence type="ECO:0000313" key="3">
    <source>
        <dbReference type="Proteomes" id="UP000030764"/>
    </source>
</evidence>
<sequence length="206" mass="23287">MHTDCQRQHSKIKRTLLLSTDDLLPSSIFFLTSSTTEGTSDTRFSNSSRKSSQYRIAFRSPSSKQLDIRFFKANKGAFSWRTNGGSASVFPVRGLSELSASSADIVLPKNEWQRCLQLRGLMQLDFSSIYSIPRASHGNDPENQLKPGEREVFVLDILLYEQSPKYDIISDFYQTLPISICNYNCLNAVMILMFDRSAAFVNSCVL</sequence>
<dbReference type="Proteomes" id="UP000030758">
    <property type="component" value="Unassembled WGS sequence"/>
</dbReference>
<dbReference type="EMBL" id="KL367554">
    <property type="protein sequence ID" value="KFD64547.1"/>
    <property type="molecule type" value="Genomic_DNA"/>
</dbReference>
<accession>A0A085LWP1</accession>
<dbReference type="AlphaFoldDB" id="A0A085LWP1"/>
<evidence type="ECO:0000313" key="1">
    <source>
        <dbReference type="EMBL" id="KFD49387.1"/>
    </source>
</evidence>
<evidence type="ECO:0000313" key="2">
    <source>
        <dbReference type="EMBL" id="KFD64547.1"/>
    </source>
</evidence>